<sequence>MRNRRRTTSYIKVYEAAGRIGGLFGVGLFSQQYLMMPRLTVRGYFCKMKQFIAVLIMGCAKKREELTN</sequence>
<accession>F8F544</accession>
<name>F8F544_PAEMK</name>
<dbReference type="HOGENOM" id="CLU_2789998_0_0_9"/>
<protein>
    <submittedName>
        <fullName evidence="1">Uncharacterized protein</fullName>
    </submittedName>
</protein>
<dbReference type="AlphaFoldDB" id="F8F544"/>
<reference evidence="2" key="1">
    <citation type="submission" date="2011-06" db="EMBL/GenBank/DDBJ databases">
        <title>Complete genome sequence of Paenibacillus mucilaginosus KNP414.</title>
        <authorList>
            <person name="Wang J."/>
            <person name="Hu S."/>
            <person name="Hu X."/>
            <person name="Zhang B."/>
            <person name="Dong D."/>
            <person name="Zhang S."/>
            <person name="Zhao K."/>
            <person name="Wu D."/>
        </authorList>
    </citation>
    <scope>NUCLEOTIDE SEQUENCE [LARGE SCALE GENOMIC DNA]</scope>
    <source>
        <strain evidence="2">KNP414</strain>
    </source>
</reference>
<dbReference type="EMBL" id="CP002869">
    <property type="protein sequence ID" value="AEI40774.1"/>
    <property type="molecule type" value="Genomic_DNA"/>
</dbReference>
<evidence type="ECO:0000313" key="1">
    <source>
        <dbReference type="EMBL" id="AEI40774.1"/>
    </source>
</evidence>
<dbReference type="Proteomes" id="UP000006620">
    <property type="component" value="Chromosome"/>
</dbReference>
<evidence type="ECO:0000313" key="2">
    <source>
        <dbReference type="Proteomes" id="UP000006620"/>
    </source>
</evidence>
<proteinExistence type="predicted"/>
<organism evidence="1 2">
    <name type="scientific">Paenibacillus mucilaginosus (strain KNP414)</name>
    <dbReference type="NCBI Taxonomy" id="1036673"/>
    <lineage>
        <taxon>Bacteria</taxon>
        <taxon>Bacillati</taxon>
        <taxon>Bacillota</taxon>
        <taxon>Bacilli</taxon>
        <taxon>Bacillales</taxon>
        <taxon>Paenibacillaceae</taxon>
        <taxon>Paenibacillus</taxon>
    </lineage>
</organism>
<dbReference type="KEGG" id="pms:KNP414_02213"/>
<gene>
    <name evidence="1" type="ordered locus">KNP414_02213</name>
</gene>
<reference evidence="1 2" key="2">
    <citation type="journal article" date="2013" name="Genome Announc.">
        <title>Genome Sequence of Growth-Improving Paenibacillus mucilaginosus Strain KNP414.</title>
        <authorList>
            <person name="Lu J.J."/>
            <person name="Wang J.F."/>
            <person name="Hu X.F."/>
        </authorList>
    </citation>
    <scope>NUCLEOTIDE SEQUENCE [LARGE SCALE GENOMIC DNA]</scope>
    <source>
        <strain evidence="1 2">KNP414</strain>
    </source>
</reference>